<dbReference type="PIRSF" id="PIRSF010312">
    <property type="entry name" value="Sulphur_oxidation_SoxY"/>
    <property type="match status" value="1"/>
</dbReference>
<sequence length="147" mass="14987">MISRRQALAYLSASGASIALSGFAFAGPAEVTARINQITGGAAGDDTPIMLDLPEIAENGNAVKVAFDIDSPMTAENYVKAVHILADGNPEPDVATFNFSPAMGACYASTRMRLSKTQNVHVIAAFSDGSFGSASATVKVTIGGCGG</sequence>
<name>E0XQZ9_9PROT</name>
<dbReference type="InterPro" id="IPR016568">
    <property type="entry name" value="Sulphur_oxidation_SoxY"/>
</dbReference>
<dbReference type="Gene3D" id="2.60.40.2470">
    <property type="entry name" value="SoxY domain"/>
    <property type="match status" value="1"/>
</dbReference>
<evidence type="ECO:0000313" key="3">
    <source>
        <dbReference type="EMBL" id="ADI16840.1"/>
    </source>
</evidence>
<keyword evidence="1" id="KW-0732">Signal</keyword>
<accession>E0XQZ9</accession>
<feature type="signal peptide" evidence="1">
    <location>
        <begin position="1"/>
        <end position="26"/>
    </location>
</feature>
<proteinExistence type="predicted"/>
<protein>
    <submittedName>
        <fullName evidence="3">Predicted secreted protein</fullName>
    </submittedName>
</protein>
<dbReference type="InterPro" id="IPR006311">
    <property type="entry name" value="TAT_signal"/>
</dbReference>
<reference evidence="3" key="1">
    <citation type="journal article" date="2011" name="Environ. Microbiol.">
        <title>Time-series analyses of Monterey Bay coastal microbial picoplankton using a 'genome proxy' microarray.</title>
        <authorList>
            <person name="Rich V.I."/>
            <person name="Pham V.D."/>
            <person name="Eppley J."/>
            <person name="Shi Y."/>
            <person name="DeLong E.F."/>
        </authorList>
    </citation>
    <scope>NUCLEOTIDE SEQUENCE</scope>
</reference>
<evidence type="ECO:0000256" key="1">
    <source>
        <dbReference type="SAM" id="SignalP"/>
    </source>
</evidence>
<dbReference type="PROSITE" id="PS51318">
    <property type="entry name" value="TAT"/>
    <property type="match status" value="1"/>
</dbReference>
<dbReference type="NCBIfam" id="TIGR04488">
    <property type="entry name" value="SoxY_true_GGCGG"/>
    <property type="match status" value="1"/>
</dbReference>
<evidence type="ECO:0000259" key="2">
    <source>
        <dbReference type="Pfam" id="PF13501"/>
    </source>
</evidence>
<feature type="domain" description="Ig-like SoxY" evidence="2">
    <location>
        <begin position="38"/>
        <end position="145"/>
    </location>
</feature>
<feature type="chain" id="PRO_5003143127" evidence="1">
    <location>
        <begin position="27"/>
        <end position="147"/>
    </location>
</feature>
<dbReference type="InterPro" id="IPR038162">
    <property type="entry name" value="SoxY_sf"/>
</dbReference>
<dbReference type="Pfam" id="PF13501">
    <property type="entry name" value="SoxY"/>
    <property type="match status" value="1"/>
</dbReference>
<dbReference type="EMBL" id="GU474848">
    <property type="protein sequence ID" value="ADI16840.1"/>
    <property type="molecule type" value="Genomic_DNA"/>
</dbReference>
<organism evidence="3">
    <name type="scientific">uncultured alpha proteobacterium HF0010_13E22</name>
    <dbReference type="NCBI Taxonomy" id="710801"/>
    <lineage>
        <taxon>Bacteria</taxon>
        <taxon>Pseudomonadati</taxon>
        <taxon>Pseudomonadota</taxon>
        <taxon>Alphaproteobacteria</taxon>
        <taxon>environmental samples</taxon>
    </lineage>
</organism>
<dbReference type="InterPro" id="IPR032711">
    <property type="entry name" value="SoxY"/>
</dbReference>
<dbReference type="AlphaFoldDB" id="E0XQZ9"/>